<dbReference type="Gene3D" id="3.30.565.10">
    <property type="entry name" value="Histidine kinase-like ATPase, C-terminal domain"/>
    <property type="match status" value="1"/>
</dbReference>
<accession>M1WTZ1</accession>
<dbReference type="RefSeq" id="WP_015416069.1">
    <property type="nucleotide sequence ID" value="NC_020409.1"/>
</dbReference>
<dbReference type="CDD" id="cd17546">
    <property type="entry name" value="REC_hyHK_CKI1_RcsC-like"/>
    <property type="match status" value="1"/>
</dbReference>
<evidence type="ECO:0000256" key="12">
    <source>
        <dbReference type="PROSITE-ProRule" id="PRU00110"/>
    </source>
</evidence>
<keyword evidence="17" id="KW-0418">Kinase</keyword>
<dbReference type="Gene3D" id="3.30.450.290">
    <property type="match status" value="1"/>
</dbReference>
<evidence type="ECO:0000259" key="14">
    <source>
        <dbReference type="PROSITE" id="PS50109"/>
    </source>
</evidence>
<feature type="domain" description="Histidine kinase" evidence="14">
    <location>
        <begin position="258"/>
        <end position="486"/>
    </location>
</feature>
<dbReference type="CDD" id="cd16922">
    <property type="entry name" value="HATPase_EvgS-ArcB-TorS-like"/>
    <property type="match status" value="1"/>
</dbReference>
<dbReference type="SMART" id="SM00448">
    <property type="entry name" value="REC"/>
    <property type="match status" value="1"/>
</dbReference>
<comment type="catalytic activity">
    <reaction evidence="1">
        <text>ATP + protein L-histidine = ADP + protein N-phospho-L-histidine.</text>
        <dbReference type="EC" id="2.7.13.3"/>
    </reaction>
</comment>
<gene>
    <name evidence="17" type="ordered locus">BN4_12794</name>
</gene>
<keyword evidence="9" id="KW-1133">Transmembrane helix</keyword>
<protein>
    <recommendedName>
        <fullName evidence="3">histidine kinase</fullName>
        <ecNumber evidence="3">2.7.13.3</ecNumber>
    </recommendedName>
</protein>
<evidence type="ECO:0000313" key="17">
    <source>
        <dbReference type="EMBL" id="CCH50027.1"/>
    </source>
</evidence>
<keyword evidence="11" id="KW-0472">Membrane</keyword>
<dbReference type="GO" id="GO:0000155">
    <property type="term" value="F:phosphorelay sensor kinase activity"/>
    <property type="evidence" value="ECO:0007669"/>
    <property type="project" value="InterPro"/>
</dbReference>
<dbReference type="InterPro" id="IPR005467">
    <property type="entry name" value="His_kinase_dom"/>
</dbReference>
<feature type="modified residue" description="Phosphohistidine" evidence="12">
    <location>
        <position position="706"/>
    </location>
</feature>
<feature type="modified residue" description="4-aspartylphosphate" evidence="13">
    <location>
        <position position="560"/>
    </location>
</feature>
<keyword evidence="17" id="KW-0808">Transferase</keyword>
<evidence type="ECO:0000256" key="1">
    <source>
        <dbReference type="ARBA" id="ARBA00000085"/>
    </source>
</evidence>
<evidence type="ECO:0000259" key="15">
    <source>
        <dbReference type="PROSITE" id="PS50110"/>
    </source>
</evidence>
<sequence>MDKKAKSKMNRWAWPLGLGVAWLIFLLVLAIWSVQSERAHVTSMAEREAKAFFQQMVVTRSWNAAHGGVYVVATPDNPPNPYFKREDRSLETMQGITLTKVNPAYMTRQLSTIARYEHDVQFHITSLDPVRPANKADEWESVALREFERGGREKFSLVETGGKHFFRYMAPLLAEKGCMRCHDEYGHKGKRLLGGISVTFLADPLINARKSSVAHTHLVFSLIFLVGFIGICGSTYLVQTKRAEAEQANRTKSVFLANMSHDMRTPLNGIMGLTELMQKKGLSQTQSRYADMVRHSAWTLLEIITDITDFSRLESGRLELTKTVFEMKQLLDDALAIFRFESENKGLVLSATVSPDVHRLLKGDAFRLKQVITNLVGNAVKFTEHGIVAVRVSSGGEVSEVNGGRSRNVRVLVEVSDSGIGIPQERQQDIFESFRQVDDSYAKHHEGSGLGLAICRQLVTMMGGSISVRSVLGEGATFSFDVILEVPEKGEFSAEVSDAETAVISSVRPRRVLMAEDNSLNQTFAVEILEEAGHPVSVAANGYEVLELLRNNEFDIVFMDIQMPEMDGLEATRCIRAGEAGEHAKRVPIVAATAFALPGDRQACLDAGMNGFVLKPLTSEDLLQAVVKYTGIAGKTGKAIAGSMKRTTKKVKPVLDMAGALERLGGRKGLFKKLVCAFQDDAPSKLADLSDAVRDGRIQDVLRLAHGIKNSAGMIEATVLSNAAFALEMAAREDRLMEIPELHDILGRAAEDVLFALHQIVEDM</sequence>
<keyword evidence="7" id="KW-0547">Nucleotide-binding</keyword>
<dbReference type="InterPro" id="IPR036097">
    <property type="entry name" value="HisK_dim/P_sf"/>
</dbReference>
<dbReference type="PROSITE" id="PS50110">
    <property type="entry name" value="RESPONSE_REGULATORY"/>
    <property type="match status" value="1"/>
</dbReference>
<dbReference type="FunFam" id="3.30.565.10:FF:000010">
    <property type="entry name" value="Sensor histidine kinase RcsC"/>
    <property type="match status" value="1"/>
</dbReference>
<keyword evidence="18" id="KW-1185">Reference proteome</keyword>
<dbReference type="EMBL" id="FO203427">
    <property type="protein sequence ID" value="CCH50027.1"/>
    <property type="molecule type" value="Genomic_DNA"/>
</dbReference>
<dbReference type="STRING" id="1322246.BN4_12794"/>
<evidence type="ECO:0000259" key="16">
    <source>
        <dbReference type="PROSITE" id="PS50894"/>
    </source>
</evidence>
<feature type="domain" description="HPt" evidence="16">
    <location>
        <begin position="667"/>
        <end position="764"/>
    </location>
</feature>
<dbReference type="eggNOG" id="COG2205">
    <property type="taxonomic scope" value="Bacteria"/>
</dbReference>
<dbReference type="InterPro" id="IPR003594">
    <property type="entry name" value="HATPase_dom"/>
</dbReference>
<keyword evidence="5 13" id="KW-0597">Phosphoprotein</keyword>
<dbReference type="Proteomes" id="UP000011724">
    <property type="component" value="Chromosome"/>
</dbReference>
<dbReference type="InterPro" id="IPR003661">
    <property type="entry name" value="HisK_dim/P_dom"/>
</dbReference>
<dbReference type="Pfam" id="PF00072">
    <property type="entry name" value="Response_reg"/>
    <property type="match status" value="1"/>
</dbReference>
<dbReference type="InterPro" id="IPR001789">
    <property type="entry name" value="Sig_transdc_resp-reg_receiver"/>
</dbReference>
<dbReference type="InterPro" id="IPR036890">
    <property type="entry name" value="HATPase_C_sf"/>
</dbReference>
<dbReference type="SUPFAM" id="SSF47226">
    <property type="entry name" value="Histidine-containing phosphotransfer domain, HPT domain"/>
    <property type="match status" value="1"/>
</dbReference>
<dbReference type="Pfam" id="PF11845">
    <property type="entry name" value="Tll0287-like"/>
    <property type="match status" value="1"/>
</dbReference>
<dbReference type="GO" id="GO:0005524">
    <property type="term" value="F:ATP binding"/>
    <property type="evidence" value="ECO:0007669"/>
    <property type="project" value="UniProtKB-KW"/>
</dbReference>
<dbReference type="PRINTS" id="PR00344">
    <property type="entry name" value="BCTRLSENSOR"/>
</dbReference>
<evidence type="ECO:0000256" key="5">
    <source>
        <dbReference type="ARBA" id="ARBA00022553"/>
    </source>
</evidence>
<comment type="subcellular location">
    <subcellularLocation>
        <location evidence="2">Cell membrane</location>
        <topology evidence="2">Multi-pass membrane protein</topology>
    </subcellularLocation>
</comment>
<dbReference type="KEGG" id="dpi:BN4_12794"/>
<evidence type="ECO:0000256" key="8">
    <source>
        <dbReference type="ARBA" id="ARBA00022840"/>
    </source>
</evidence>
<evidence type="ECO:0000256" key="10">
    <source>
        <dbReference type="ARBA" id="ARBA00023012"/>
    </source>
</evidence>
<organism evidence="17 18">
    <name type="scientific">Pseudodesulfovibrio piezophilus (strain DSM 21447 / JCM 15486 / C1TLV30)</name>
    <name type="common">Desulfovibrio piezophilus</name>
    <dbReference type="NCBI Taxonomy" id="1322246"/>
    <lineage>
        <taxon>Bacteria</taxon>
        <taxon>Pseudomonadati</taxon>
        <taxon>Thermodesulfobacteriota</taxon>
        <taxon>Desulfovibrionia</taxon>
        <taxon>Desulfovibrionales</taxon>
        <taxon>Desulfovibrionaceae</taxon>
    </lineage>
</organism>
<dbReference type="PROSITE" id="PS50109">
    <property type="entry name" value="HIS_KIN"/>
    <property type="match status" value="1"/>
</dbReference>
<dbReference type="Pfam" id="PF02518">
    <property type="entry name" value="HATPase_c"/>
    <property type="match status" value="1"/>
</dbReference>
<dbReference type="Gene3D" id="3.40.50.2300">
    <property type="match status" value="1"/>
</dbReference>
<reference evidence="18" key="2">
    <citation type="journal article" date="2013" name="Stand. Genomic Sci.">
        <title>Complete genome sequence of Desulfocapsa sulfexigens, a marine deltaproteobacterium specialized in disproportionating inorganic sulfur compounds.</title>
        <authorList>
            <person name="Finster K.W."/>
            <person name="Kjeldsen K.U."/>
            <person name="Kube M."/>
            <person name="Reinhardt R."/>
            <person name="Mussmann M."/>
            <person name="Amann R."/>
            <person name="Schreiber L."/>
        </authorList>
    </citation>
    <scope>NUCLEOTIDE SEQUENCE [LARGE SCALE GENOMIC DNA]</scope>
    <source>
        <strain evidence="18">DSM 10523 / SB164P1</strain>
    </source>
</reference>
<evidence type="ECO:0000256" key="2">
    <source>
        <dbReference type="ARBA" id="ARBA00004651"/>
    </source>
</evidence>
<keyword evidence="8" id="KW-0067">ATP-binding</keyword>
<dbReference type="EC" id="2.7.13.3" evidence="3"/>
<evidence type="ECO:0000256" key="11">
    <source>
        <dbReference type="ARBA" id="ARBA00023136"/>
    </source>
</evidence>
<dbReference type="PANTHER" id="PTHR45339">
    <property type="entry name" value="HYBRID SIGNAL TRANSDUCTION HISTIDINE KINASE J"/>
    <property type="match status" value="1"/>
</dbReference>
<dbReference type="AlphaFoldDB" id="M1WTZ1"/>
<dbReference type="SMART" id="SM00388">
    <property type="entry name" value="HisKA"/>
    <property type="match status" value="1"/>
</dbReference>
<name>M1WTZ1_PSEP2</name>
<evidence type="ECO:0000256" key="9">
    <source>
        <dbReference type="ARBA" id="ARBA00022989"/>
    </source>
</evidence>
<dbReference type="Pfam" id="PF01627">
    <property type="entry name" value="Hpt"/>
    <property type="match status" value="1"/>
</dbReference>
<dbReference type="CDD" id="cd00088">
    <property type="entry name" value="HPT"/>
    <property type="match status" value="1"/>
</dbReference>
<keyword evidence="4" id="KW-1003">Cell membrane</keyword>
<feature type="domain" description="Response regulatory" evidence="15">
    <location>
        <begin position="511"/>
        <end position="630"/>
    </location>
</feature>
<dbReference type="SMART" id="SM00387">
    <property type="entry name" value="HATPase_c"/>
    <property type="match status" value="1"/>
</dbReference>
<dbReference type="PANTHER" id="PTHR45339:SF1">
    <property type="entry name" value="HYBRID SIGNAL TRANSDUCTION HISTIDINE KINASE J"/>
    <property type="match status" value="1"/>
</dbReference>
<dbReference type="SUPFAM" id="SSF47384">
    <property type="entry name" value="Homodimeric domain of signal transducing histidine kinase"/>
    <property type="match status" value="1"/>
</dbReference>
<dbReference type="InterPro" id="IPR021796">
    <property type="entry name" value="Tll0287-like_dom"/>
</dbReference>
<evidence type="ECO:0000313" key="18">
    <source>
        <dbReference type="Proteomes" id="UP000011724"/>
    </source>
</evidence>
<proteinExistence type="predicted"/>
<dbReference type="Pfam" id="PF00512">
    <property type="entry name" value="HisKA"/>
    <property type="match status" value="1"/>
</dbReference>
<dbReference type="CDD" id="cd00082">
    <property type="entry name" value="HisKA"/>
    <property type="match status" value="1"/>
</dbReference>
<dbReference type="InterPro" id="IPR004358">
    <property type="entry name" value="Sig_transdc_His_kin-like_C"/>
</dbReference>
<evidence type="ECO:0000256" key="7">
    <source>
        <dbReference type="ARBA" id="ARBA00022741"/>
    </source>
</evidence>
<dbReference type="SUPFAM" id="SSF55874">
    <property type="entry name" value="ATPase domain of HSP90 chaperone/DNA topoisomerase II/histidine kinase"/>
    <property type="match status" value="1"/>
</dbReference>
<evidence type="ECO:0000256" key="4">
    <source>
        <dbReference type="ARBA" id="ARBA00022475"/>
    </source>
</evidence>
<evidence type="ECO:0000256" key="3">
    <source>
        <dbReference type="ARBA" id="ARBA00012438"/>
    </source>
</evidence>
<dbReference type="Gene3D" id="1.10.287.130">
    <property type="match status" value="1"/>
</dbReference>
<dbReference type="InterPro" id="IPR008207">
    <property type="entry name" value="Sig_transdc_His_kin_Hpt_dom"/>
</dbReference>
<dbReference type="Gene3D" id="1.20.120.160">
    <property type="entry name" value="HPT domain"/>
    <property type="match status" value="1"/>
</dbReference>
<dbReference type="PROSITE" id="PS50894">
    <property type="entry name" value="HPT"/>
    <property type="match status" value="1"/>
</dbReference>
<dbReference type="HOGENOM" id="CLU_000445_114_64_7"/>
<reference evidence="17 18" key="1">
    <citation type="journal article" date="2013" name="PLoS ONE">
        <title>The first genomic and proteomic characterization of a deep-sea sulfate reducer: insights into the piezophilic lifestyle of Desulfovibrio piezophilus.</title>
        <authorList>
            <person name="Pradel N."/>
            <person name="Ji B."/>
            <person name="Gimenez G."/>
            <person name="Talla E."/>
            <person name="Lenoble P."/>
            <person name="Garel M."/>
            <person name="Tamburini C."/>
            <person name="Fourquet P."/>
            <person name="Lebrun R."/>
            <person name="Bertin P."/>
            <person name="Denis Y."/>
            <person name="Pophillat M."/>
            <person name="Barbe V."/>
            <person name="Ollivier B."/>
            <person name="Dolla A."/>
        </authorList>
    </citation>
    <scope>NUCLEOTIDE SEQUENCE [LARGE SCALE GENOMIC DNA]</scope>
    <source>
        <strain evidence="18">DSM 10523 / SB164P1</strain>
    </source>
</reference>
<keyword evidence="10" id="KW-0902">Two-component regulatory system</keyword>
<evidence type="ECO:0000256" key="6">
    <source>
        <dbReference type="ARBA" id="ARBA00022692"/>
    </source>
</evidence>
<keyword evidence="6" id="KW-0812">Transmembrane</keyword>
<dbReference type="SUPFAM" id="SSF52172">
    <property type="entry name" value="CheY-like"/>
    <property type="match status" value="1"/>
</dbReference>
<dbReference type="InterPro" id="IPR011006">
    <property type="entry name" value="CheY-like_superfamily"/>
</dbReference>
<evidence type="ECO:0000256" key="13">
    <source>
        <dbReference type="PROSITE-ProRule" id="PRU00169"/>
    </source>
</evidence>
<dbReference type="PATRIC" id="fig|879567.3.peg.3000"/>
<dbReference type="InterPro" id="IPR036641">
    <property type="entry name" value="HPT_dom_sf"/>
</dbReference>
<dbReference type="GO" id="GO:0005886">
    <property type="term" value="C:plasma membrane"/>
    <property type="evidence" value="ECO:0007669"/>
    <property type="project" value="UniProtKB-SubCell"/>
</dbReference>